<feature type="non-terminal residue" evidence="2">
    <location>
        <position position="1"/>
    </location>
</feature>
<organism evidence="2 3">
    <name type="scientific">Pristionchus entomophagus</name>
    <dbReference type="NCBI Taxonomy" id="358040"/>
    <lineage>
        <taxon>Eukaryota</taxon>
        <taxon>Metazoa</taxon>
        <taxon>Ecdysozoa</taxon>
        <taxon>Nematoda</taxon>
        <taxon>Chromadorea</taxon>
        <taxon>Rhabditida</taxon>
        <taxon>Rhabditina</taxon>
        <taxon>Diplogasteromorpha</taxon>
        <taxon>Diplogasteroidea</taxon>
        <taxon>Neodiplogasteridae</taxon>
        <taxon>Pristionchus</taxon>
    </lineage>
</organism>
<evidence type="ECO:0008006" key="4">
    <source>
        <dbReference type="Google" id="ProtNLM"/>
    </source>
</evidence>
<feature type="non-terminal residue" evidence="2">
    <location>
        <position position="382"/>
    </location>
</feature>
<reference evidence="2" key="1">
    <citation type="submission" date="2023-10" db="EMBL/GenBank/DDBJ databases">
        <title>Genome assembly of Pristionchus species.</title>
        <authorList>
            <person name="Yoshida K."/>
            <person name="Sommer R.J."/>
        </authorList>
    </citation>
    <scope>NUCLEOTIDE SEQUENCE</scope>
    <source>
        <strain evidence="2">RS0144</strain>
    </source>
</reference>
<comment type="caution">
    <text evidence="2">The sequence shown here is derived from an EMBL/GenBank/DDBJ whole genome shotgun (WGS) entry which is preliminary data.</text>
</comment>
<keyword evidence="1" id="KW-0472">Membrane</keyword>
<feature type="transmembrane region" description="Helical" evidence="1">
    <location>
        <begin position="86"/>
        <end position="105"/>
    </location>
</feature>
<feature type="transmembrane region" description="Helical" evidence="1">
    <location>
        <begin position="60"/>
        <end position="80"/>
    </location>
</feature>
<gene>
    <name evidence="2" type="ORF">PENTCL1PPCAC_11594</name>
</gene>
<evidence type="ECO:0000256" key="1">
    <source>
        <dbReference type="SAM" id="Phobius"/>
    </source>
</evidence>
<keyword evidence="1" id="KW-0812">Transmembrane</keyword>
<name>A0AAV5T2D4_9BILA</name>
<protein>
    <recommendedName>
        <fullName evidence="4">G protein-coupled receptor</fullName>
    </recommendedName>
</protein>
<dbReference type="EMBL" id="BTSX01000003">
    <property type="protein sequence ID" value="GMS89419.1"/>
    <property type="molecule type" value="Genomic_DNA"/>
</dbReference>
<keyword evidence="1" id="KW-1133">Transmembrane helix</keyword>
<accession>A0AAV5T2D4</accession>
<sequence length="382" mass="43723">IFSMPFVAVSFANHDHTNFLHEKAQSTLTHTDVEISLISRLLCIQRPSLSRKRVHSAFQWIQRIYFILLGALLIVALILLSLHQSSIFLLTYLSSLIDLILLIWWNQSSVHDRFPVCLLDATSGVGSVKRRKSIGTTQKFTLTTLLVLSLFYILVFVLSSIFLSDKSLHQLNPLLALSFLVAVISILLFSTVAATTLFTTRLSLISSEFHTHSDDFISDGNTFQTCVSKHYALIHSKIINVFSKVRQPFSIWLSLHFIFDFIHFHFFLKNLLPILESSRTLPQDPVQILLLISRDLLLPLFIPLTRLILSFASVHRLQVASRRFTRHLVSLLCTENKMMNDQTYLVCMTYTTHLQSSSDHHLRLFGLILNSDFLTKVLLFPL</sequence>
<evidence type="ECO:0000313" key="2">
    <source>
        <dbReference type="EMBL" id="GMS89419.1"/>
    </source>
</evidence>
<dbReference type="AlphaFoldDB" id="A0AAV5T2D4"/>
<dbReference type="Proteomes" id="UP001432027">
    <property type="component" value="Unassembled WGS sequence"/>
</dbReference>
<proteinExistence type="predicted"/>
<feature type="transmembrane region" description="Helical" evidence="1">
    <location>
        <begin position="175"/>
        <end position="198"/>
    </location>
</feature>
<evidence type="ECO:0000313" key="3">
    <source>
        <dbReference type="Proteomes" id="UP001432027"/>
    </source>
</evidence>
<keyword evidence="3" id="KW-1185">Reference proteome</keyword>
<feature type="transmembrane region" description="Helical" evidence="1">
    <location>
        <begin position="140"/>
        <end position="163"/>
    </location>
</feature>